<dbReference type="InterPro" id="IPR002347">
    <property type="entry name" value="SDR_fam"/>
</dbReference>
<dbReference type="Pfam" id="PF13561">
    <property type="entry name" value="adh_short_C2"/>
    <property type="match status" value="1"/>
</dbReference>
<dbReference type="SUPFAM" id="SSF51735">
    <property type="entry name" value="NAD(P)-binding Rossmann-fold domains"/>
    <property type="match status" value="1"/>
</dbReference>
<dbReference type="PRINTS" id="PR00081">
    <property type="entry name" value="GDHRDH"/>
</dbReference>
<dbReference type="InterPro" id="IPR036291">
    <property type="entry name" value="NAD(P)-bd_dom_sf"/>
</dbReference>
<dbReference type="PANTHER" id="PTHR24321">
    <property type="entry name" value="DEHYDROGENASES, SHORT CHAIN"/>
    <property type="match status" value="1"/>
</dbReference>
<comment type="caution">
    <text evidence="3">The sequence shown here is derived from an EMBL/GenBank/DDBJ whole genome shotgun (WGS) entry which is preliminary data.</text>
</comment>
<dbReference type="InterPro" id="IPR020904">
    <property type="entry name" value="Sc_DH/Rdtase_CS"/>
</dbReference>
<evidence type="ECO:0000313" key="4">
    <source>
        <dbReference type="Proteomes" id="UP001500831"/>
    </source>
</evidence>
<protein>
    <submittedName>
        <fullName evidence="3">Beta-ketoacyl-ACP reductase</fullName>
    </submittedName>
</protein>
<dbReference type="Gene3D" id="3.40.50.720">
    <property type="entry name" value="NAD(P)-binding Rossmann-like Domain"/>
    <property type="match status" value="1"/>
</dbReference>
<dbReference type="PRINTS" id="PR00080">
    <property type="entry name" value="SDRFAMILY"/>
</dbReference>
<dbReference type="CDD" id="cd05233">
    <property type="entry name" value="SDR_c"/>
    <property type="match status" value="1"/>
</dbReference>
<sequence>MLDGKRILITGAGNGMGREIAIEAARQGAAFVSVADVDPVAAAETVAAVEAAGGSAQTIEVDLADAAQVRRMVDRAVEGAGGLDTLVNNAGLLDHAVFPGATFENLPEEAWDRVYAVNIKAIWLATKYAAPHLRASGRGPSVVNASSVAGMTGYGLPAYTSSKGAVIQLTRSAAIALAPEVRCNAYCPGSVETPMSRAHLAAAQDPEATLRSMTGAHLIPRFGTVGEVAQVVCFLASDAASFVTGAVLPVDGGTTAWRGLR</sequence>
<dbReference type="RefSeq" id="WP_344968540.1">
    <property type="nucleotide sequence ID" value="NZ_BAAAVI010000005.1"/>
</dbReference>
<reference evidence="3 4" key="1">
    <citation type="journal article" date="2019" name="Int. J. Syst. Evol. Microbiol.">
        <title>The Global Catalogue of Microorganisms (GCM) 10K type strain sequencing project: providing services to taxonomists for standard genome sequencing and annotation.</title>
        <authorList>
            <consortium name="The Broad Institute Genomics Platform"/>
            <consortium name="The Broad Institute Genome Sequencing Center for Infectious Disease"/>
            <person name="Wu L."/>
            <person name="Ma J."/>
        </authorList>
    </citation>
    <scope>NUCLEOTIDE SEQUENCE [LARGE SCALE GENOMIC DNA]</scope>
    <source>
        <strain evidence="3 4">JCM 6242</strain>
    </source>
</reference>
<evidence type="ECO:0000256" key="1">
    <source>
        <dbReference type="ARBA" id="ARBA00006484"/>
    </source>
</evidence>
<name>A0ABN3VRV6_9ACTN</name>
<keyword evidence="4" id="KW-1185">Reference proteome</keyword>
<evidence type="ECO:0000256" key="2">
    <source>
        <dbReference type="ARBA" id="ARBA00023002"/>
    </source>
</evidence>
<dbReference type="PANTHER" id="PTHR24321:SF8">
    <property type="entry name" value="ESTRADIOL 17-BETA-DEHYDROGENASE 8-RELATED"/>
    <property type="match status" value="1"/>
</dbReference>
<keyword evidence="2" id="KW-0560">Oxidoreductase</keyword>
<gene>
    <name evidence="3" type="ORF">GCM10010517_11040</name>
</gene>
<accession>A0ABN3VRV6</accession>
<dbReference type="Proteomes" id="UP001500831">
    <property type="component" value="Unassembled WGS sequence"/>
</dbReference>
<organism evidence="3 4">
    <name type="scientific">Streptosporangium fragile</name>
    <dbReference type="NCBI Taxonomy" id="46186"/>
    <lineage>
        <taxon>Bacteria</taxon>
        <taxon>Bacillati</taxon>
        <taxon>Actinomycetota</taxon>
        <taxon>Actinomycetes</taxon>
        <taxon>Streptosporangiales</taxon>
        <taxon>Streptosporangiaceae</taxon>
        <taxon>Streptosporangium</taxon>
    </lineage>
</organism>
<evidence type="ECO:0000313" key="3">
    <source>
        <dbReference type="EMBL" id="GAA2853218.1"/>
    </source>
</evidence>
<comment type="similarity">
    <text evidence="1">Belongs to the short-chain dehydrogenases/reductases (SDR) family.</text>
</comment>
<dbReference type="PROSITE" id="PS00061">
    <property type="entry name" value="ADH_SHORT"/>
    <property type="match status" value="1"/>
</dbReference>
<proteinExistence type="inferred from homology"/>
<dbReference type="EMBL" id="BAAAVI010000005">
    <property type="protein sequence ID" value="GAA2853218.1"/>
    <property type="molecule type" value="Genomic_DNA"/>
</dbReference>